<dbReference type="AlphaFoldDB" id="A0A0E9XUM3"/>
<proteinExistence type="predicted"/>
<name>A0A0E9XUM3_ANGAN</name>
<dbReference type="EMBL" id="GBXM01003194">
    <property type="protein sequence ID" value="JAI05384.1"/>
    <property type="molecule type" value="Transcribed_RNA"/>
</dbReference>
<sequence length="16" mass="1907">MHTYVIVYIVLGDRLD</sequence>
<organism evidence="1">
    <name type="scientific">Anguilla anguilla</name>
    <name type="common">European freshwater eel</name>
    <name type="synonym">Muraena anguilla</name>
    <dbReference type="NCBI Taxonomy" id="7936"/>
    <lineage>
        <taxon>Eukaryota</taxon>
        <taxon>Metazoa</taxon>
        <taxon>Chordata</taxon>
        <taxon>Craniata</taxon>
        <taxon>Vertebrata</taxon>
        <taxon>Euteleostomi</taxon>
        <taxon>Actinopterygii</taxon>
        <taxon>Neopterygii</taxon>
        <taxon>Teleostei</taxon>
        <taxon>Anguilliformes</taxon>
        <taxon>Anguillidae</taxon>
        <taxon>Anguilla</taxon>
    </lineage>
</organism>
<reference evidence="1" key="1">
    <citation type="submission" date="2014-11" db="EMBL/GenBank/DDBJ databases">
        <authorList>
            <person name="Amaro Gonzalez C."/>
        </authorList>
    </citation>
    <scope>NUCLEOTIDE SEQUENCE</scope>
</reference>
<evidence type="ECO:0000313" key="1">
    <source>
        <dbReference type="EMBL" id="JAI05384.1"/>
    </source>
</evidence>
<reference evidence="1" key="2">
    <citation type="journal article" date="2015" name="Fish Shellfish Immunol.">
        <title>Early steps in the European eel (Anguilla anguilla)-Vibrio vulnificus interaction in the gills: Role of the RtxA13 toxin.</title>
        <authorList>
            <person name="Callol A."/>
            <person name="Pajuelo D."/>
            <person name="Ebbesson L."/>
            <person name="Teles M."/>
            <person name="MacKenzie S."/>
            <person name="Amaro C."/>
        </authorList>
    </citation>
    <scope>NUCLEOTIDE SEQUENCE</scope>
</reference>
<protein>
    <submittedName>
        <fullName evidence="1">Uncharacterized protein</fullName>
    </submittedName>
</protein>
<accession>A0A0E9XUM3</accession>